<reference evidence="1 2" key="1">
    <citation type="submission" date="2020-12" db="EMBL/GenBank/DDBJ databases">
        <authorList>
            <person name="Rakov C."/>
            <person name="Alkalay-Oren S."/>
            <person name="Coppenhagen-Glazer S."/>
            <person name="Hazan R."/>
        </authorList>
    </citation>
    <scope>NUCLEOTIDE SEQUENCE [LARGE SCALE GENOMIC DNA]</scope>
</reference>
<organism evidence="1 2">
    <name type="scientific">Providencia phage PSTRCR_120</name>
    <dbReference type="NCBI Taxonomy" id="2800826"/>
    <lineage>
        <taxon>Viruses</taxon>
        <taxon>Duplodnaviria</taxon>
        <taxon>Heunggongvirae</taxon>
        <taxon>Uroviricota</taxon>
        <taxon>Caudoviricetes</taxon>
        <taxon>Autographivirales</taxon>
        <taxon>Autotranscriptaviridae</taxon>
        <taxon>Studiervirinae</taxon>
        <taxon>Solymavirus</taxon>
        <taxon>Solymavirus PSTRCR120</taxon>
    </lineage>
</organism>
<proteinExistence type="predicted"/>
<accession>A0A7T6ZLX0</accession>
<name>A0A7T6ZLX0_9CAUD</name>
<dbReference type="EMBL" id="MW358928">
    <property type="protein sequence ID" value="QQK88310.1"/>
    <property type="molecule type" value="Genomic_DNA"/>
</dbReference>
<evidence type="ECO:0000313" key="2">
    <source>
        <dbReference type="Proteomes" id="UP000595268"/>
    </source>
</evidence>
<dbReference type="Proteomes" id="UP000595268">
    <property type="component" value="Segment"/>
</dbReference>
<protein>
    <submittedName>
        <fullName evidence="1">Uncharacterized protein</fullName>
    </submittedName>
</protein>
<keyword evidence="2" id="KW-1185">Reference proteome</keyword>
<evidence type="ECO:0000313" key="1">
    <source>
        <dbReference type="EMBL" id="QQK88310.1"/>
    </source>
</evidence>
<sequence>MNRLTECDPTVKMYLEEYEEYFNSLQDGEEALSFREWLEAIS</sequence>